<feature type="domain" description="Antistasin-like" evidence="5">
    <location>
        <begin position="593"/>
        <end position="619"/>
    </location>
</feature>
<reference evidence="6" key="1">
    <citation type="submission" date="2022-08" db="UniProtKB">
        <authorList>
            <consortium name="EnsemblMetazoa"/>
        </authorList>
    </citation>
    <scope>IDENTIFICATION</scope>
    <source>
        <strain evidence="6">05x7-T-G4-1.051#20</strain>
    </source>
</reference>
<keyword evidence="7" id="KW-1185">Reference proteome</keyword>
<keyword evidence="1" id="KW-0646">Protease inhibitor</keyword>
<dbReference type="Gene3D" id="2.10.22.10">
    <property type="entry name" value="Antistasin, domain 1"/>
    <property type="match status" value="3"/>
</dbReference>
<dbReference type="OrthoDB" id="406800at2759"/>
<feature type="compositionally biased region" description="Polar residues" evidence="3">
    <location>
        <begin position="192"/>
        <end position="212"/>
    </location>
</feature>
<evidence type="ECO:0000256" key="2">
    <source>
        <dbReference type="ARBA" id="ARBA00022900"/>
    </source>
</evidence>
<evidence type="ECO:0000313" key="7">
    <source>
        <dbReference type="Proteomes" id="UP000005408"/>
    </source>
</evidence>
<feature type="signal peptide" evidence="4">
    <location>
        <begin position="1"/>
        <end position="21"/>
    </location>
</feature>
<keyword evidence="4" id="KW-0732">Signal</keyword>
<dbReference type="GO" id="GO:0004867">
    <property type="term" value="F:serine-type endopeptidase inhibitor activity"/>
    <property type="evidence" value="ECO:0007669"/>
    <property type="project" value="UniProtKB-KW"/>
</dbReference>
<keyword evidence="2" id="KW-0722">Serine protease inhibitor</keyword>
<organism evidence="6 7">
    <name type="scientific">Magallana gigas</name>
    <name type="common">Pacific oyster</name>
    <name type="synonym">Crassostrea gigas</name>
    <dbReference type="NCBI Taxonomy" id="29159"/>
    <lineage>
        <taxon>Eukaryota</taxon>
        <taxon>Metazoa</taxon>
        <taxon>Spiralia</taxon>
        <taxon>Lophotrochozoa</taxon>
        <taxon>Mollusca</taxon>
        <taxon>Bivalvia</taxon>
        <taxon>Autobranchia</taxon>
        <taxon>Pteriomorphia</taxon>
        <taxon>Ostreida</taxon>
        <taxon>Ostreoidea</taxon>
        <taxon>Ostreidae</taxon>
        <taxon>Magallana</taxon>
    </lineage>
</organism>
<evidence type="ECO:0000256" key="3">
    <source>
        <dbReference type="SAM" id="MobiDB-lite"/>
    </source>
</evidence>
<sequence length="971" mass="100836">MFWCFYMYSICVGFFNELSLATDSGKDSGQDPPPFVNPFNHGNSLFETPYSGSINAMGSGGGGFLQGAMSMNGGGGRNGLPSMFMKDGTLHMGHQQQCLKNIVCPTYCHETDKDGCETCPCGPANGMLPPGYTEQHQKKKPEEDVKKDSQCLHTLICMLSCKDGYQLGKKGGDGCQTCKCVKKDDDKNKNNTSQTGQKGQETLNNKNKTQNTAGGSNAQGPFGGGAGSESGSGFNPMFPGTGMGSGSASGAGMPSPFGGGASGGMAMSPFGLAAGGDRTPGKDCFGPECSAKNGMKLLGGTRPSKDTCPSTSLCIKTCKHDLKLGPKGSDGCPSCACVKSESSTTAVPSQKTCDELLKCMMGCQDGYKIGSVDTSGCPVCSCKSSPAPITTPASKSSCQEIMELCVQNCRYGYQLIPSSKVGECTSCLCQPAPIMPMPTTSKVTVHHTSCQDGVVSCMTSCRYGYFLKASENGGCPRCHCLPPRRKIESSAVVTSKPNVYNILKNCPGAVHCMLNCKTGYVLRTGSGSECPQCTCQAVGVQPLRCTAALFCHRGCVLGYKHGDHGCPSCSCISPSEIGVTSHTAIFITSSVRCNAHFSCSKHCDFGYRSGDNSCPTCQCLIPIKVSTSQHGCTGVGCHQTIGTSGTVGHVISTHQSGSQAVPLKSPHHPVSLVQITHVSGSHGEVGSYNTISMLMKYCTNVAHCVNSCHGGFSLTGSEAGRCPACTCTQTSQPTGFKVPHILSVTGTPVQHHSHQDIHRMCPETFRCGEMCADGFTLKNEPGNPCPSCYCITGQIKVTASPQTIHPIQTGSHVMVDTGVTARNVPMGIAGGGSGSLPLKAPSPSLTVPGTVPSVSIAVPPPSGVIGSGSQGVPSGSAVHFNILQGPGGENLGGPQMAAGHALLLHSNNCVGPACSAKNGFQKNHVVTSSVKQTPPNRCARIIHCVLTCHSGYKLTDKDEGGCPGCDCLPNK</sequence>
<proteinExistence type="predicted"/>
<evidence type="ECO:0000256" key="1">
    <source>
        <dbReference type="ARBA" id="ARBA00022690"/>
    </source>
</evidence>
<evidence type="ECO:0000313" key="6">
    <source>
        <dbReference type="EnsemblMetazoa" id="G9123.1:cds"/>
    </source>
</evidence>
<dbReference type="Pfam" id="PF02822">
    <property type="entry name" value="Antistasin"/>
    <property type="match status" value="1"/>
</dbReference>
<feature type="region of interest" description="Disordered" evidence="3">
    <location>
        <begin position="187"/>
        <end position="255"/>
    </location>
</feature>
<evidence type="ECO:0000259" key="5">
    <source>
        <dbReference type="PROSITE" id="PS51252"/>
    </source>
</evidence>
<dbReference type="InterPro" id="IPR004094">
    <property type="entry name" value="Antistasin-like"/>
</dbReference>
<evidence type="ECO:0000256" key="4">
    <source>
        <dbReference type="SAM" id="SignalP"/>
    </source>
</evidence>
<feature type="compositionally biased region" description="Gly residues" evidence="3">
    <location>
        <begin position="221"/>
        <end position="230"/>
    </location>
</feature>
<dbReference type="EnsemblMetazoa" id="G9123.1">
    <property type="protein sequence ID" value="G9123.1:cds"/>
    <property type="gene ID" value="G9123"/>
</dbReference>
<dbReference type="Proteomes" id="UP000005408">
    <property type="component" value="Unassembled WGS sequence"/>
</dbReference>
<dbReference type="AlphaFoldDB" id="A0A8W8NS24"/>
<dbReference type="PROSITE" id="PS51252">
    <property type="entry name" value="ANTISTASIN"/>
    <property type="match status" value="1"/>
</dbReference>
<name>A0A8W8NS24_MAGGI</name>
<feature type="chain" id="PRO_5036460801" description="Antistasin-like domain-containing protein" evidence="4">
    <location>
        <begin position="22"/>
        <end position="971"/>
    </location>
</feature>
<dbReference type="OMA" id="CSAKNGF"/>
<protein>
    <recommendedName>
        <fullName evidence="5">Antistasin-like domain-containing protein</fullName>
    </recommendedName>
</protein>
<accession>A0A8W8NS24</accession>